<dbReference type="InterPro" id="IPR000795">
    <property type="entry name" value="T_Tr_GTP-bd_dom"/>
</dbReference>
<dbReference type="InterPro" id="IPR041095">
    <property type="entry name" value="EFG_II"/>
</dbReference>
<dbReference type="InterPro" id="IPR035647">
    <property type="entry name" value="EFG_III/V"/>
</dbReference>
<evidence type="ECO:0000313" key="6">
    <source>
        <dbReference type="EMBL" id="GIH14291.1"/>
    </source>
</evidence>
<dbReference type="PRINTS" id="PR01037">
    <property type="entry name" value="TCRTETOQM"/>
</dbReference>
<reference evidence="6" key="1">
    <citation type="submission" date="2021-01" db="EMBL/GenBank/DDBJ databases">
        <title>Whole genome shotgun sequence of Rugosimonospora africana NBRC 104875.</title>
        <authorList>
            <person name="Komaki H."/>
            <person name="Tamura T."/>
        </authorList>
    </citation>
    <scope>NUCLEOTIDE SEQUENCE</scope>
    <source>
        <strain evidence="6">NBRC 104875</strain>
    </source>
</reference>
<dbReference type="PANTHER" id="PTHR43261:SF1">
    <property type="entry name" value="RIBOSOME-RELEASING FACTOR 2, MITOCHONDRIAL"/>
    <property type="match status" value="1"/>
</dbReference>
<feature type="compositionally biased region" description="Basic and acidic residues" evidence="4">
    <location>
        <begin position="659"/>
        <end position="681"/>
    </location>
</feature>
<dbReference type="Pfam" id="PF00679">
    <property type="entry name" value="EFG_C"/>
    <property type="match status" value="1"/>
</dbReference>
<keyword evidence="1" id="KW-0547">Nucleotide-binding</keyword>
<dbReference type="AlphaFoldDB" id="A0A8J3VQC1"/>
<dbReference type="Pfam" id="PF03764">
    <property type="entry name" value="EFG_IV"/>
    <property type="match status" value="1"/>
</dbReference>
<dbReference type="GO" id="GO:0032790">
    <property type="term" value="P:ribosome disassembly"/>
    <property type="evidence" value="ECO:0007669"/>
    <property type="project" value="TreeGrafter"/>
</dbReference>
<dbReference type="InterPro" id="IPR005517">
    <property type="entry name" value="Transl_elong_EFG/EF2_IV"/>
</dbReference>
<dbReference type="InterPro" id="IPR009000">
    <property type="entry name" value="Transl_B-barrel_sf"/>
</dbReference>
<dbReference type="InterPro" id="IPR014721">
    <property type="entry name" value="Ribsml_uS5_D2-typ_fold_subgr"/>
</dbReference>
<dbReference type="InterPro" id="IPR005225">
    <property type="entry name" value="Small_GTP-bd"/>
</dbReference>
<dbReference type="SUPFAM" id="SSF52540">
    <property type="entry name" value="P-loop containing nucleoside triphosphate hydrolases"/>
    <property type="match status" value="1"/>
</dbReference>
<dbReference type="Pfam" id="PF00009">
    <property type="entry name" value="GTP_EFTU"/>
    <property type="match status" value="1"/>
</dbReference>
<dbReference type="InterPro" id="IPR020568">
    <property type="entry name" value="Ribosomal_Su5_D2-typ_SF"/>
</dbReference>
<sequence length="692" mass="74850">MLGRTLNLGILAHVDAGKTTLTERLLYAAGVIDAVGDVDAGTTQTDTLALERQRGITIRSAVVSFEIAGVTVNLIDTPGHPDFIAEVERVLSLLDGAVLVISAVEGVQPQTRVLMRALRRLRVPTLLFVNKVDRRGADTRRVVETIADRLTPAIIPMGTVDGIGTRAARCTPYRLGDPALRTTLIEALTDRDESLLAAYVDNEHAVTDLRLGRELTAQTRRSLVHPVFFGSAMTGEGVPALSAGLVELLPAEASDPEAVAAGRVFKIDRGPAGEKVAYVRMFAGKIRARERLPIATVSDTEVKVVESTVAESTVVGRRAAEAKATVIEVSDGGGWVRRPQLVAGEIGRLWGLTEARVGDTIGRPARAATEHHFAPPTMETVIVPVRLNDDGALRAALARLAEQDPLINVRADDTGREVYVSLYGEVQKEVIQATLAMEFGIDVDFHETTVICVERPVRAGEAVEILNTESNPFHATIGLRVEPGPPDSGIEFRVAVEPPKVPLYVYKNLDNFTEYMGGYVRQTLREGRFGWQVTDCVVTMVDSGYSVADGPPSKRGPLSTPADFRNLTPLVLMRALERAGTVACEPMLRVSLEVPVWAMSAVLTALGRLGAAVRHQSVSGDLTTIETVMPAARTPHLQRRLPALTAGEGVLESTFDGYRPVHGDPPTRPRTTADPRHREEYLTSLTRHGRRG</sequence>
<feature type="region of interest" description="Disordered" evidence="4">
    <location>
        <begin position="654"/>
        <end position="692"/>
    </location>
</feature>
<dbReference type="Pfam" id="PF14492">
    <property type="entry name" value="EFG_III"/>
    <property type="match status" value="1"/>
</dbReference>
<dbReference type="Gene3D" id="3.40.50.300">
    <property type="entry name" value="P-loop containing nucleotide triphosphate hydrolases"/>
    <property type="match status" value="1"/>
</dbReference>
<keyword evidence="7" id="KW-1185">Reference proteome</keyword>
<dbReference type="PROSITE" id="PS51722">
    <property type="entry name" value="G_TR_2"/>
    <property type="match status" value="1"/>
</dbReference>
<keyword evidence="2" id="KW-0648">Protein biosynthesis</keyword>
<dbReference type="Gene3D" id="2.40.30.10">
    <property type="entry name" value="Translation factors"/>
    <property type="match status" value="1"/>
</dbReference>
<dbReference type="InterPro" id="IPR031157">
    <property type="entry name" value="G_TR_CS"/>
</dbReference>
<dbReference type="PANTHER" id="PTHR43261">
    <property type="entry name" value="TRANSLATION ELONGATION FACTOR G-RELATED"/>
    <property type="match status" value="1"/>
</dbReference>
<comment type="caution">
    <text evidence="6">The sequence shown here is derived from an EMBL/GenBank/DDBJ whole genome shotgun (WGS) entry which is preliminary data.</text>
</comment>
<feature type="domain" description="Tr-type G" evidence="5">
    <location>
        <begin position="3"/>
        <end position="257"/>
    </location>
</feature>
<dbReference type="InterPro" id="IPR027417">
    <property type="entry name" value="P-loop_NTPase"/>
</dbReference>
<dbReference type="Proteomes" id="UP000642748">
    <property type="component" value="Unassembled WGS sequence"/>
</dbReference>
<dbReference type="PROSITE" id="PS00301">
    <property type="entry name" value="G_TR_1"/>
    <property type="match status" value="1"/>
</dbReference>
<protein>
    <submittedName>
        <fullName evidence="6">Tetracycline resistance protein, tetM/tetO subfamily</fullName>
    </submittedName>
</protein>
<keyword evidence="3" id="KW-0342">GTP-binding</keyword>
<accession>A0A8J3VQC1</accession>
<dbReference type="Gene3D" id="3.30.70.870">
    <property type="entry name" value="Elongation Factor G (Translational Gtpase), domain 3"/>
    <property type="match status" value="1"/>
</dbReference>
<dbReference type="Gene3D" id="3.30.230.10">
    <property type="match status" value="1"/>
</dbReference>
<evidence type="ECO:0000259" key="5">
    <source>
        <dbReference type="PROSITE" id="PS51722"/>
    </source>
</evidence>
<dbReference type="GO" id="GO:0005525">
    <property type="term" value="F:GTP binding"/>
    <property type="evidence" value="ECO:0007669"/>
    <property type="project" value="UniProtKB-KW"/>
</dbReference>
<evidence type="ECO:0000256" key="2">
    <source>
        <dbReference type="ARBA" id="ARBA00022917"/>
    </source>
</evidence>
<dbReference type="PRINTS" id="PR00315">
    <property type="entry name" value="ELONGATNFCT"/>
</dbReference>
<gene>
    <name evidence="6" type="ORF">Raf01_24630</name>
</gene>
<dbReference type="InterPro" id="IPR000640">
    <property type="entry name" value="EFG_V-like"/>
</dbReference>
<evidence type="ECO:0000256" key="4">
    <source>
        <dbReference type="SAM" id="MobiDB-lite"/>
    </source>
</evidence>
<dbReference type="CDD" id="cd04168">
    <property type="entry name" value="TetM_like"/>
    <property type="match status" value="1"/>
</dbReference>
<evidence type="ECO:0000256" key="3">
    <source>
        <dbReference type="ARBA" id="ARBA00023134"/>
    </source>
</evidence>
<dbReference type="SUPFAM" id="SSF54211">
    <property type="entry name" value="Ribosomal protein S5 domain 2-like"/>
    <property type="match status" value="1"/>
</dbReference>
<dbReference type="SUPFAM" id="SSF54980">
    <property type="entry name" value="EF-G C-terminal domain-like"/>
    <property type="match status" value="2"/>
</dbReference>
<proteinExistence type="predicted"/>
<name>A0A8J3VQC1_9ACTN</name>
<dbReference type="GO" id="GO:0003924">
    <property type="term" value="F:GTPase activity"/>
    <property type="evidence" value="ECO:0007669"/>
    <property type="project" value="InterPro"/>
</dbReference>
<dbReference type="SUPFAM" id="SSF50447">
    <property type="entry name" value="Translation proteins"/>
    <property type="match status" value="1"/>
</dbReference>
<dbReference type="EMBL" id="BONZ01000022">
    <property type="protein sequence ID" value="GIH14291.1"/>
    <property type="molecule type" value="Genomic_DNA"/>
</dbReference>
<dbReference type="NCBIfam" id="TIGR00231">
    <property type="entry name" value="small_GTP"/>
    <property type="match status" value="1"/>
</dbReference>
<dbReference type="SMART" id="SM00889">
    <property type="entry name" value="EFG_IV"/>
    <property type="match status" value="1"/>
</dbReference>
<evidence type="ECO:0000256" key="1">
    <source>
        <dbReference type="ARBA" id="ARBA00022741"/>
    </source>
</evidence>
<evidence type="ECO:0000313" key="7">
    <source>
        <dbReference type="Proteomes" id="UP000642748"/>
    </source>
</evidence>
<dbReference type="GO" id="GO:0006412">
    <property type="term" value="P:translation"/>
    <property type="evidence" value="ECO:0007669"/>
    <property type="project" value="UniProtKB-KW"/>
</dbReference>
<organism evidence="6 7">
    <name type="scientific">Rugosimonospora africana</name>
    <dbReference type="NCBI Taxonomy" id="556532"/>
    <lineage>
        <taxon>Bacteria</taxon>
        <taxon>Bacillati</taxon>
        <taxon>Actinomycetota</taxon>
        <taxon>Actinomycetes</taxon>
        <taxon>Micromonosporales</taxon>
        <taxon>Micromonosporaceae</taxon>
        <taxon>Rugosimonospora</taxon>
    </lineage>
</organism>